<name>A0A369BE92_9FIRM</name>
<evidence type="ECO:0000313" key="2">
    <source>
        <dbReference type="Proteomes" id="UP000253034"/>
    </source>
</evidence>
<dbReference type="RefSeq" id="WP_114296769.1">
    <property type="nucleotide sequence ID" value="NZ_QPJT01000004.1"/>
</dbReference>
<dbReference type="Proteomes" id="UP000253034">
    <property type="component" value="Unassembled WGS sequence"/>
</dbReference>
<comment type="caution">
    <text evidence="1">The sequence shown here is derived from an EMBL/GenBank/DDBJ whole genome shotgun (WGS) entry which is preliminary data.</text>
</comment>
<dbReference type="EMBL" id="QPJT01000004">
    <property type="protein sequence ID" value="RCX18928.1"/>
    <property type="molecule type" value="Genomic_DNA"/>
</dbReference>
<accession>A0A369BE92</accession>
<sequence>MGHENDRVVAGLISERDLCKIREAVCIQVEKIFDSCREKDCIEDARVLFKNTESIRKIIHRAINVKAKRAEVVDVYSDIEPVPFKRGFYTVDIKFFIRVELDFFVPRENGSTRIITRKGLVLFDKKVILFGSEGSVKIFKAHFSKCGADDEGSRLQQDNLPFSKIEVADPIALSARIQESCDKYFDDCCNIEKMPRSVCNLFGDEEDVDLDDADDIVEDEFGRRRVLVTVGLFSIIKLARLVQLLIPAFDFCVPNKECVASTEDDPCELFDTIEFPVDEFFPPQIFDFPGALEAVKEMQEGIEGNKNNSFGE</sequence>
<organism evidence="1 2">
    <name type="scientific">Anaerobacterium chartisolvens</name>
    <dbReference type="NCBI Taxonomy" id="1297424"/>
    <lineage>
        <taxon>Bacteria</taxon>
        <taxon>Bacillati</taxon>
        <taxon>Bacillota</taxon>
        <taxon>Clostridia</taxon>
        <taxon>Eubacteriales</taxon>
        <taxon>Oscillospiraceae</taxon>
        <taxon>Anaerobacterium</taxon>
    </lineage>
</organism>
<dbReference type="OrthoDB" id="1733421at2"/>
<protein>
    <submittedName>
        <fullName evidence="1">Uncharacterized protein</fullName>
    </submittedName>
</protein>
<gene>
    <name evidence="1" type="ORF">DFR58_104201</name>
</gene>
<keyword evidence="2" id="KW-1185">Reference proteome</keyword>
<proteinExistence type="predicted"/>
<dbReference type="AlphaFoldDB" id="A0A369BE92"/>
<evidence type="ECO:0000313" key="1">
    <source>
        <dbReference type="EMBL" id="RCX18928.1"/>
    </source>
</evidence>
<reference evidence="1 2" key="1">
    <citation type="submission" date="2018-07" db="EMBL/GenBank/DDBJ databases">
        <title>Genomic Encyclopedia of Type Strains, Phase IV (KMG-IV): sequencing the most valuable type-strain genomes for metagenomic binning, comparative biology and taxonomic classification.</title>
        <authorList>
            <person name="Goeker M."/>
        </authorList>
    </citation>
    <scope>NUCLEOTIDE SEQUENCE [LARGE SCALE GENOMIC DNA]</scope>
    <source>
        <strain evidence="1 2">DSM 27016</strain>
    </source>
</reference>